<dbReference type="STRING" id="709839.TSA66_03925"/>
<protein>
    <submittedName>
        <fullName evidence="2">Uracil-DNA glycosylase</fullName>
    </submittedName>
</protein>
<dbReference type="Pfam" id="PF03167">
    <property type="entry name" value="UDG"/>
    <property type="match status" value="1"/>
</dbReference>
<organism evidence="2 3">
    <name type="scientific">Noviherbaspirillum autotrophicum</name>
    <dbReference type="NCBI Taxonomy" id="709839"/>
    <lineage>
        <taxon>Bacteria</taxon>
        <taxon>Pseudomonadati</taxon>
        <taxon>Pseudomonadota</taxon>
        <taxon>Betaproteobacteria</taxon>
        <taxon>Burkholderiales</taxon>
        <taxon>Oxalobacteraceae</taxon>
        <taxon>Noviherbaspirillum</taxon>
    </lineage>
</organism>
<proteinExistence type="predicted"/>
<sequence>MTKSKLPQLLAEIRSCQTCVAHLPHAPRPVVQAGANARLLIVGQAPGRLVHETGIPWNDPSGDRLRAWLGLAPDVFYDEQRVAIVPTAFCYPGKGKSGDLPPRAECAPLWHAPVMAQLRDVRLTLLIGRYAQQFYLRENCKATLTETVAAYEQYLPQYFPLPHPSPRNRLWFKANGWFERDVVPALKKLVAAALTEKV</sequence>
<evidence type="ECO:0000259" key="1">
    <source>
        <dbReference type="SMART" id="SM00986"/>
    </source>
</evidence>
<accession>A0A0C2BFY0</accession>
<evidence type="ECO:0000313" key="2">
    <source>
        <dbReference type="EMBL" id="KIF80150.1"/>
    </source>
</evidence>
<dbReference type="RefSeq" id="WP_040039064.1">
    <property type="nucleotide sequence ID" value="NZ_JWJG01000028.1"/>
</dbReference>
<dbReference type="CDD" id="cd10033">
    <property type="entry name" value="UDG_like"/>
    <property type="match status" value="1"/>
</dbReference>
<dbReference type="SUPFAM" id="SSF52141">
    <property type="entry name" value="Uracil-DNA glycosylase-like"/>
    <property type="match status" value="1"/>
</dbReference>
<gene>
    <name evidence="2" type="ORF">TSA66_03925</name>
</gene>
<dbReference type="AlphaFoldDB" id="A0A0C2BFY0"/>
<feature type="domain" description="Uracil-DNA glycosylase-like" evidence="1">
    <location>
        <begin position="30"/>
        <end position="187"/>
    </location>
</feature>
<dbReference type="Gene3D" id="3.40.470.10">
    <property type="entry name" value="Uracil-DNA glycosylase-like domain"/>
    <property type="match status" value="1"/>
</dbReference>
<comment type="caution">
    <text evidence="2">The sequence shown here is derived from an EMBL/GenBank/DDBJ whole genome shotgun (WGS) entry which is preliminary data.</text>
</comment>
<dbReference type="InterPro" id="IPR005122">
    <property type="entry name" value="Uracil-DNA_glycosylase-like"/>
</dbReference>
<dbReference type="SMART" id="SM00987">
    <property type="entry name" value="UreE_C"/>
    <property type="match status" value="1"/>
</dbReference>
<dbReference type="Proteomes" id="UP000031572">
    <property type="component" value="Unassembled WGS sequence"/>
</dbReference>
<evidence type="ECO:0000313" key="3">
    <source>
        <dbReference type="Proteomes" id="UP000031572"/>
    </source>
</evidence>
<name>A0A0C2BFY0_9BURK</name>
<reference evidence="2 3" key="1">
    <citation type="submission" date="2014-12" db="EMBL/GenBank/DDBJ databases">
        <title>Denitrispirillum autotrophicum gen. nov., sp. nov., Denitrifying, Facultatively Autotrophic Bacteria Isolated from Rice Paddy Soil.</title>
        <authorList>
            <person name="Ishii S."/>
            <person name="Ashida N."/>
            <person name="Ohno H."/>
            <person name="Otsuka S."/>
            <person name="Yokota A."/>
            <person name="Senoo K."/>
        </authorList>
    </citation>
    <scope>NUCLEOTIDE SEQUENCE [LARGE SCALE GENOMIC DNA]</scope>
    <source>
        <strain evidence="2 3">TSA66</strain>
    </source>
</reference>
<dbReference type="SMART" id="SM00986">
    <property type="entry name" value="UDG"/>
    <property type="match status" value="1"/>
</dbReference>
<keyword evidence="3" id="KW-1185">Reference proteome</keyword>
<dbReference type="PANTHER" id="PTHR42160:SF1">
    <property type="entry name" value="URACIL-DNA GLYCOSYLASE SUPERFAMILY PROTEIN"/>
    <property type="match status" value="1"/>
</dbReference>
<dbReference type="InterPro" id="IPR036895">
    <property type="entry name" value="Uracil-DNA_glycosylase-like_sf"/>
</dbReference>
<dbReference type="InterPro" id="IPR047124">
    <property type="entry name" value="HI_0220.2"/>
</dbReference>
<dbReference type="PANTHER" id="PTHR42160">
    <property type="entry name" value="URACIL-DNA GLYCOSYLASE SUPERFAMILY PROTEIN"/>
    <property type="match status" value="1"/>
</dbReference>
<dbReference type="EMBL" id="JWJG01000028">
    <property type="protein sequence ID" value="KIF80150.1"/>
    <property type="molecule type" value="Genomic_DNA"/>
</dbReference>